<feature type="compositionally biased region" description="Basic and acidic residues" evidence="13">
    <location>
        <begin position="680"/>
        <end position="697"/>
    </location>
</feature>
<accession>A0ABD2KK39</accession>
<evidence type="ECO:0000256" key="8">
    <source>
        <dbReference type="ARBA" id="ARBA00022989"/>
    </source>
</evidence>
<feature type="compositionally biased region" description="Basic and acidic residues" evidence="13">
    <location>
        <begin position="1348"/>
        <end position="1357"/>
    </location>
</feature>
<dbReference type="GO" id="GO:0005267">
    <property type="term" value="F:potassium channel activity"/>
    <property type="evidence" value="ECO:0007669"/>
    <property type="project" value="UniProtKB-ARBA"/>
</dbReference>
<feature type="region of interest" description="Disordered" evidence="13">
    <location>
        <begin position="947"/>
        <end position="1026"/>
    </location>
</feature>
<dbReference type="GO" id="GO:0034702">
    <property type="term" value="C:monoatomic ion channel complex"/>
    <property type="evidence" value="ECO:0007669"/>
    <property type="project" value="UniProtKB-KW"/>
</dbReference>
<feature type="transmembrane region" description="Helical" evidence="14">
    <location>
        <begin position="288"/>
        <end position="309"/>
    </location>
</feature>
<keyword evidence="4" id="KW-0633">Potassium transport</keyword>
<comment type="caution">
    <text evidence="17">The sequence shown here is derived from an EMBL/GenBank/DDBJ whole genome shotgun (WGS) entry which is preliminary data.</text>
</comment>
<name>A0ABD2KK39_HETSC</name>
<feature type="region of interest" description="Disordered" evidence="13">
    <location>
        <begin position="1331"/>
        <end position="1378"/>
    </location>
</feature>
<feature type="region of interest" description="Disordered" evidence="13">
    <location>
        <begin position="600"/>
        <end position="851"/>
    </location>
</feature>
<keyword evidence="7" id="KW-0630">Potassium</keyword>
<evidence type="ECO:0000256" key="13">
    <source>
        <dbReference type="SAM" id="MobiDB-lite"/>
    </source>
</evidence>
<dbReference type="FunFam" id="1.10.287.70:FF:000016">
    <property type="entry name" value="Putative potassium voltage-gated channel subfamily KQT member 2"/>
    <property type="match status" value="1"/>
</dbReference>
<dbReference type="Gene3D" id="6.10.140.1910">
    <property type="match status" value="2"/>
</dbReference>
<comment type="catalytic activity">
    <reaction evidence="12">
        <text>K(+)(in) = K(+)(out)</text>
        <dbReference type="Rhea" id="RHEA:29463"/>
        <dbReference type="ChEBI" id="CHEBI:29103"/>
    </reaction>
</comment>
<evidence type="ECO:0000256" key="3">
    <source>
        <dbReference type="ARBA" id="ARBA00022475"/>
    </source>
</evidence>
<keyword evidence="3" id="KW-1003">Cell membrane</keyword>
<evidence type="ECO:0000256" key="14">
    <source>
        <dbReference type="SAM" id="Phobius"/>
    </source>
</evidence>
<keyword evidence="8 14" id="KW-1133">Transmembrane helix</keyword>
<evidence type="ECO:0000256" key="4">
    <source>
        <dbReference type="ARBA" id="ARBA00022538"/>
    </source>
</evidence>
<dbReference type="FunFam" id="1.20.120.350:FF:000017">
    <property type="entry name" value="potassium voltage-gated channel subfamily KQT member 1"/>
    <property type="match status" value="1"/>
</dbReference>
<feature type="compositionally biased region" description="Basic and acidic residues" evidence="13">
    <location>
        <begin position="658"/>
        <end position="671"/>
    </location>
</feature>
<feature type="region of interest" description="Disordered" evidence="13">
    <location>
        <begin position="1"/>
        <end position="20"/>
    </location>
</feature>
<feature type="transmembrane region" description="Helical" evidence="14">
    <location>
        <begin position="406"/>
        <end position="426"/>
    </location>
</feature>
<feature type="domain" description="Potassium channel voltage dependent KCNQ C-terminal" evidence="16">
    <location>
        <begin position="1090"/>
        <end position="1221"/>
    </location>
</feature>
<feature type="compositionally biased region" description="Polar residues" evidence="13">
    <location>
        <begin position="811"/>
        <end position="823"/>
    </location>
</feature>
<keyword evidence="5 14" id="KW-0812">Transmembrane</keyword>
<evidence type="ECO:0000259" key="16">
    <source>
        <dbReference type="Pfam" id="PF03520"/>
    </source>
</evidence>
<evidence type="ECO:0000256" key="6">
    <source>
        <dbReference type="ARBA" id="ARBA00022882"/>
    </source>
</evidence>
<dbReference type="PANTHER" id="PTHR47735">
    <property type="entry name" value="POTASSIUM VOLTAGE-GATED CHANNEL SUBFAMILY KQT MEMBER 4"/>
    <property type="match status" value="1"/>
</dbReference>
<keyword evidence="9" id="KW-0406">Ion transport</keyword>
<dbReference type="InterPro" id="IPR013821">
    <property type="entry name" value="K_chnl_volt-dep_KCNQ_C"/>
</dbReference>
<dbReference type="Pfam" id="PF03520">
    <property type="entry name" value="KCNQ_channel"/>
    <property type="match status" value="1"/>
</dbReference>
<reference evidence="17 18" key="1">
    <citation type="submission" date="2024-10" db="EMBL/GenBank/DDBJ databases">
        <authorList>
            <person name="Kim D."/>
        </authorList>
    </citation>
    <scope>NUCLEOTIDE SEQUENCE [LARGE SCALE GENOMIC DNA]</scope>
    <source>
        <strain evidence="17">Taebaek</strain>
    </source>
</reference>
<comment type="subcellular location">
    <subcellularLocation>
        <location evidence="1">Cell membrane</location>
        <topology evidence="1">Multi-pass membrane protein</topology>
    </subcellularLocation>
</comment>
<dbReference type="InterPro" id="IPR027359">
    <property type="entry name" value="Volt_channel_dom_sf"/>
</dbReference>
<dbReference type="PANTHER" id="PTHR47735:SF9">
    <property type="entry name" value="POTASSIUM VOLTAGE-GATED CHANNEL SUBFAMILY KQT MEMBER 4-LIKE ISOFORM X1"/>
    <property type="match status" value="1"/>
</dbReference>
<keyword evidence="18" id="KW-1185">Reference proteome</keyword>
<dbReference type="InterPro" id="IPR005821">
    <property type="entry name" value="Ion_trans_dom"/>
</dbReference>
<feature type="region of interest" description="Disordered" evidence="13">
    <location>
        <begin position="75"/>
        <end position="97"/>
    </location>
</feature>
<dbReference type="PRINTS" id="PR00169">
    <property type="entry name" value="KCHANNEL"/>
</dbReference>
<sequence length="1378" mass="151387">MPKAPSAAPPSLAPQRMPNSESAFAISSAFSSLTNDKSGHLLRRLTKSNSCSERKLLAVGPNECAGFGAASLSSRRFTRRSRRSTNSSSPKRPAEQKRELAHFAGANTSPNDSFFETGVNATSPITGGTNSPAIGTQQIANDRRVVFHDILKSLEFNFCKCSASVSGPASVFDCESGLVVRPRPSPLPAEAARQPKSSLATVPALSLLQPPPLRFSRNRSDSQPLVYKNYSTDQRFRRVQSKMHNFLERPRGWKAASYHLAVLVMVLTCLALSVFSTMPEFEEQSTLILYYIEIIFVFWLAIEYICRVWSAGCRSRYRGIAGRIRFATSAYCVIDIIVITASLIVLCMGAREQAQLPSSPLHHRMFAASAIRGLRFFQILRMLRIDRRAGTWKLLGSVVWAHRQELLTTLYIGFLGLIFSSFLVYLCEKSYNDKYTTFADALWWGVITLSTVGYGDVTPQTWPGKIIGALCALLGISFFALPAGILGSGFALKVQQHQRQKHLIRRRVPAARLIQCLWRHYCSMPESRSLATWKVHLQTTPLILTGKPKDSSKSNHSSVRAFSSCRNLSLRLRRSLGFSRLVNGRQFSGESVEIVDMEEMGGTGEGNAGRNGGGAWAKISRRARKLTRGTEKAENSDGEMAEGEKRRKRQLSMPNWKVAREGCTEGGKTNDEEGGAGRRVAREGGRRDGREEGRGGRDEEEEGPEGGRGGAGGEEGRGGGGERTRGRRNGSQEGREEGRGGAEEEEREWGRETEREGTDGRRDGKGEGRRTMKKRGRVDANGEGDDERGGDGRRGEGGEESATEIRPCSSIGFQNNSIISRLRQSARRKVPPQNTQIQSEFPTDDGEAQETPTETLCGVNVRTLLVPNTNRPPDNISIVSSDLSEFESLGALGFSLGSWRKSSSRSYQRNNYYHKRAITSSALAVAAAAAASAEIDKVGAAHRPVGNSSSLGTLTASSPTVLQSSPKLGFSNLLPRRPSTSPEANKDKSEIEKAIGDTFDESKDSLMSRTEDETAAEQRRKANRSLSAADPANLLLGNFWMAPWLDWIGRARAGNGGANGTEGRGGGSGEVPADESMWGQLSACSPLQQKRSNQQRRRLSAEYISDEEFPLLQLRSLDDFTPALKNAVRAIRRIQLLVARRKFKEALKPYDVKDVIEQYSAGHVDLQARVKQVQQRLDQIMGSKPSKEDMKVSLANRVIKMERHMEKIDKKLDLLVEMFLEEKRLRLVDASGKGIAVKSSSHGTFQQGMAGTTNGGAAETDNGTTICQRPKWPLTEHHSRFGLVQVPSSAVSSHVSPMANLSKVPTSLHKQLLQTQSLKIDHKLILFPPSVLHQQQTKRPTASAKSAAFDKNRRESQTEGEETAPEGQPLLSNADANV</sequence>
<gene>
    <name evidence="17" type="ORF">niasHS_002477</name>
</gene>
<evidence type="ECO:0000256" key="12">
    <source>
        <dbReference type="ARBA" id="ARBA00034430"/>
    </source>
</evidence>
<dbReference type="Gene3D" id="1.20.120.350">
    <property type="entry name" value="Voltage-gated potassium channels. Chain C"/>
    <property type="match status" value="1"/>
</dbReference>
<feature type="transmembrane region" description="Helical" evidence="14">
    <location>
        <begin position="466"/>
        <end position="492"/>
    </location>
</feature>
<keyword evidence="2" id="KW-0813">Transport</keyword>
<evidence type="ECO:0000313" key="18">
    <source>
        <dbReference type="Proteomes" id="UP001620645"/>
    </source>
</evidence>
<evidence type="ECO:0000256" key="2">
    <source>
        <dbReference type="ARBA" id="ARBA00022448"/>
    </source>
</evidence>
<feature type="domain" description="Ion transport" evidence="15">
    <location>
        <begin position="260"/>
        <end position="494"/>
    </location>
</feature>
<feature type="compositionally biased region" description="Basic and acidic residues" evidence="13">
    <location>
        <begin position="714"/>
        <end position="724"/>
    </location>
</feature>
<keyword evidence="11" id="KW-0407">Ion channel</keyword>
<evidence type="ECO:0000256" key="11">
    <source>
        <dbReference type="ARBA" id="ARBA00023303"/>
    </source>
</evidence>
<dbReference type="Pfam" id="PF00520">
    <property type="entry name" value="Ion_trans"/>
    <property type="match status" value="1"/>
</dbReference>
<dbReference type="Gene3D" id="1.10.287.70">
    <property type="match status" value="1"/>
</dbReference>
<evidence type="ECO:0000256" key="9">
    <source>
        <dbReference type="ARBA" id="ARBA00023065"/>
    </source>
</evidence>
<feature type="compositionally biased region" description="Basic and acidic residues" evidence="13">
    <location>
        <begin position="733"/>
        <end position="770"/>
    </location>
</feature>
<feature type="compositionally biased region" description="Polar residues" evidence="13">
    <location>
        <begin position="832"/>
        <end position="841"/>
    </location>
</feature>
<dbReference type="Proteomes" id="UP001620645">
    <property type="component" value="Unassembled WGS sequence"/>
</dbReference>
<feature type="transmembrane region" description="Helical" evidence="14">
    <location>
        <begin position="256"/>
        <end position="276"/>
    </location>
</feature>
<proteinExistence type="predicted"/>
<evidence type="ECO:0000256" key="1">
    <source>
        <dbReference type="ARBA" id="ARBA00004651"/>
    </source>
</evidence>
<evidence type="ECO:0000256" key="7">
    <source>
        <dbReference type="ARBA" id="ARBA00022958"/>
    </source>
</evidence>
<dbReference type="InterPro" id="IPR003937">
    <property type="entry name" value="K_chnl_volt-dep_KCNQ"/>
</dbReference>
<protein>
    <submittedName>
        <fullName evidence="17">Uncharacterized protein</fullName>
    </submittedName>
</protein>
<keyword evidence="6" id="KW-0851">Voltage-gated channel</keyword>
<feature type="compositionally biased region" description="Basic and acidic residues" evidence="13">
    <location>
        <begin position="787"/>
        <end position="797"/>
    </location>
</feature>
<dbReference type="GO" id="GO:0005886">
    <property type="term" value="C:plasma membrane"/>
    <property type="evidence" value="ECO:0007669"/>
    <property type="project" value="UniProtKB-SubCell"/>
</dbReference>
<feature type="compositionally biased region" description="Basic and acidic residues" evidence="13">
    <location>
        <begin position="984"/>
        <end position="1020"/>
    </location>
</feature>
<evidence type="ECO:0000313" key="17">
    <source>
        <dbReference type="EMBL" id="KAL3103291.1"/>
    </source>
</evidence>
<feature type="compositionally biased region" description="Polar residues" evidence="13">
    <location>
        <begin position="947"/>
        <end position="966"/>
    </location>
</feature>
<evidence type="ECO:0000259" key="15">
    <source>
        <dbReference type="Pfam" id="PF00520"/>
    </source>
</evidence>
<dbReference type="EMBL" id="JBICCN010000015">
    <property type="protein sequence ID" value="KAL3103291.1"/>
    <property type="molecule type" value="Genomic_DNA"/>
</dbReference>
<evidence type="ECO:0000256" key="5">
    <source>
        <dbReference type="ARBA" id="ARBA00022692"/>
    </source>
</evidence>
<feature type="compositionally biased region" description="Gly residues" evidence="13">
    <location>
        <begin position="601"/>
        <end position="615"/>
    </location>
</feature>
<evidence type="ECO:0000256" key="10">
    <source>
        <dbReference type="ARBA" id="ARBA00023136"/>
    </source>
</evidence>
<keyword evidence="10 14" id="KW-0472">Membrane</keyword>
<dbReference type="PRINTS" id="PR01459">
    <property type="entry name" value="KCNQCHANNEL"/>
</dbReference>
<feature type="transmembrane region" description="Helical" evidence="14">
    <location>
        <begin position="330"/>
        <end position="351"/>
    </location>
</feature>
<feature type="compositionally biased region" description="Polar residues" evidence="13">
    <location>
        <begin position="1332"/>
        <end position="1344"/>
    </location>
</feature>
<dbReference type="SUPFAM" id="SSF81324">
    <property type="entry name" value="Voltage-gated potassium channels"/>
    <property type="match status" value="1"/>
</dbReference>
<organism evidence="17 18">
    <name type="scientific">Heterodera schachtii</name>
    <name type="common">Sugarbeet cyst nematode worm</name>
    <name type="synonym">Tylenchus schachtii</name>
    <dbReference type="NCBI Taxonomy" id="97005"/>
    <lineage>
        <taxon>Eukaryota</taxon>
        <taxon>Metazoa</taxon>
        <taxon>Ecdysozoa</taxon>
        <taxon>Nematoda</taxon>
        <taxon>Chromadorea</taxon>
        <taxon>Rhabditida</taxon>
        <taxon>Tylenchina</taxon>
        <taxon>Tylenchomorpha</taxon>
        <taxon>Tylenchoidea</taxon>
        <taxon>Heteroderidae</taxon>
        <taxon>Heteroderinae</taxon>
        <taxon>Heterodera</taxon>
    </lineage>
</organism>